<accession>A0A0A8Y6X0</accession>
<name>A0A0A8Y6X0_ARUDO</name>
<organism evidence="1">
    <name type="scientific">Arundo donax</name>
    <name type="common">Giant reed</name>
    <name type="synonym">Donax arundinaceus</name>
    <dbReference type="NCBI Taxonomy" id="35708"/>
    <lineage>
        <taxon>Eukaryota</taxon>
        <taxon>Viridiplantae</taxon>
        <taxon>Streptophyta</taxon>
        <taxon>Embryophyta</taxon>
        <taxon>Tracheophyta</taxon>
        <taxon>Spermatophyta</taxon>
        <taxon>Magnoliopsida</taxon>
        <taxon>Liliopsida</taxon>
        <taxon>Poales</taxon>
        <taxon>Poaceae</taxon>
        <taxon>PACMAD clade</taxon>
        <taxon>Arundinoideae</taxon>
        <taxon>Arundineae</taxon>
        <taxon>Arundo</taxon>
    </lineage>
</organism>
<proteinExistence type="predicted"/>
<dbReference type="EMBL" id="GBRH01277037">
    <property type="protein sequence ID" value="JAD20858.1"/>
    <property type="molecule type" value="Transcribed_RNA"/>
</dbReference>
<reference evidence="1" key="2">
    <citation type="journal article" date="2015" name="Data Brief">
        <title>Shoot transcriptome of the giant reed, Arundo donax.</title>
        <authorList>
            <person name="Barrero R.A."/>
            <person name="Guerrero F.D."/>
            <person name="Moolhuijzen P."/>
            <person name="Goolsby J.A."/>
            <person name="Tidwell J."/>
            <person name="Bellgard S.E."/>
            <person name="Bellgard M.I."/>
        </authorList>
    </citation>
    <scope>NUCLEOTIDE SEQUENCE</scope>
    <source>
        <tissue evidence="1">Shoot tissue taken approximately 20 cm above the soil surface</tissue>
    </source>
</reference>
<reference evidence="1" key="1">
    <citation type="submission" date="2014-09" db="EMBL/GenBank/DDBJ databases">
        <authorList>
            <person name="Magalhaes I.L.F."/>
            <person name="Oliveira U."/>
            <person name="Santos F.R."/>
            <person name="Vidigal T.H.D.A."/>
            <person name="Brescovit A.D."/>
            <person name="Santos A.J."/>
        </authorList>
    </citation>
    <scope>NUCLEOTIDE SEQUENCE</scope>
    <source>
        <tissue evidence="1">Shoot tissue taken approximately 20 cm above the soil surface</tissue>
    </source>
</reference>
<protein>
    <submittedName>
        <fullName evidence="1">Uncharacterized protein</fullName>
    </submittedName>
</protein>
<sequence length="71" mass="8258">MLVVELYSFTTSSKALLYTFLYISKRLCNEQVPFDFTMDRLSHSVKASSQVQRPEDVGSDYFDSLFKSRFS</sequence>
<evidence type="ECO:0000313" key="1">
    <source>
        <dbReference type="EMBL" id="JAD20858.1"/>
    </source>
</evidence>
<dbReference type="AlphaFoldDB" id="A0A0A8Y6X0"/>